<accession>A0A834YH85</accession>
<protein>
    <recommendedName>
        <fullName evidence="6">Pentatricopeptide repeat-containing protein</fullName>
    </recommendedName>
</protein>
<feature type="repeat" description="PPR" evidence="3">
    <location>
        <begin position="369"/>
        <end position="403"/>
    </location>
</feature>
<evidence type="ECO:0000313" key="5">
    <source>
        <dbReference type="Proteomes" id="UP000655225"/>
    </source>
</evidence>
<dbReference type="OrthoDB" id="185373at2759"/>
<dbReference type="PANTHER" id="PTHR47936">
    <property type="entry name" value="PPR_LONG DOMAIN-CONTAINING PROTEIN"/>
    <property type="match status" value="1"/>
</dbReference>
<evidence type="ECO:0000256" key="3">
    <source>
        <dbReference type="PROSITE-ProRule" id="PRU00708"/>
    </source>
</evidence>
<dbReference type="OMA" id="IDNCGWL"/>
<proteinExistence type="inferred from homology"/>
<organism evidence="4 5">
    <name type="scientific">Tetracentron sinense</name>
    <name type="common">Spur-leaf</name>
    <dbReference type="NCBI Taxonomy" id="13715"/>
    <lineage>
        <taxon>Eukaryota</taxon>
        <taxon>Viridiplantae</taxon>
        <taxon>Streptophyta</taxon>
        <taxon>Embryophyta</taxon>
        <taxon>Tracheophyta</taxon>
        <taxon>Spermatophyta</taxon>
        <taxon>Magnoliopsida</taxon>
        <taxon>Trochodendrales</taxon>
        <taxon>Trochodendraceae</taxon>
        <taxon>Tetracentron</taxon>
    </lineage>
</organism>
<name>A0A834YH85_TETSI</name>
<feature type="repeat" description="PPR" evidence="3">
    <location>
        <begin position="334"/>
        <end position="368"/>
    </location>
</feature>
<dbReference type="PROSITE" id="PS51375">
    <property type="entry name" value="PPR"/>
    <property type="match status" value="4"/>
</dbReference>
<feature type="repeat" description="PPR" evidence="3">
    <location>
        <begin position="404"/>
        <end position="438"/>
    </location>
</feature>
<gene>
    <name evidence="4" type="ORF">HHK36_026651</name>
</gene>
<evidence type="ECO:0008006" key="6">
    <source>
        <dbReference type="Google" id="ProtNLM"/>
    </source>
</evidence>
<dbReference type="NCBIfam" id="TIGR00756">
    <property type="entry name" value="PPR"/>
    <property type="match status" value="4"/>
</dbReference>
<dbReference type="AlphaFoldDB" id="A0A834YH85"/>
<dbReference type="Proteomes" id="UP000655225">
    <property type="component" value="Unassembled WGS sequence"/>
</dbReference>
<evidence type="ECO:0000313" key="4">
    <source>
        <dbReference type="EMBL" id="KAF8387985.1"/>
    </source>
</evidence>
<keyword evidence="2" id="KW-0677">Repeat</keyword>
<dbReference type="PANTHER" id="PTHR47936:SF3">
    <property type="entry name" value="PENTACOTRIPEPTIDE-REPEAT REGION OF PRORP DOMAIN-CONTAINING PROTEIN"/>
    <property type="match status" value="1"/>
</dbReference>
<dbReference type="Pfam" id="PF13041">
    <property type="entry name" value="PPR_2"/>
    <property type="match status" value="1"/>
</dbReference>
<dbReference type="Gene3D" id="1.25.40.10">
    <property type="entry name" value="Tetratricopeptide repeat domain"/>
    <property type="match status" value="2"/>
</dbReference>
<evidence type="ECO:0000256" key="2">
    <source>
        <dbReference type="ARBA" id="ARBA00022737"/>
    </source>
</evidence>
<comment type="similarity">
    <text evidence="1">Belongs to the PPR family. P subfamily.</text>
</comment>
<dbReference type="InterPro" id="IPR011990">
    <property type="entry name" value="TPR-like_helical_dom_sf"/>
</dbReference>
<feature type="repeat" description="PPR" evidence="3">
    <location>
        <begin position="474"/>
        <end position="508"/>
    </location>
</feature>
<dbReference type="EMBL" id="JABCRI010000020">
    <property type="protein sequence ID" value="KAF8387985.1"/>
    <property type="molecule type" value="Genomic_DNA"/>
</dbReference>
<dbReference type="Pfam" id="PF01535">
    <property type="entry name" value="PPR"/>
    <property type="match status" value="2"/>
</dbReference>
<dbReference type="InterPro" id="IPR002885">
    <property type="entry name" value="PPR_rpt"/>
</dbReference>
<comment type="caution">
    <text evidence="4">The sequence shown here is derived from an EMBL/GenBank/DDBJ whole genome shotgun (WGS) entry which is preliminary data.</text>
</comment>
<sequence length="546" mass="61833">METPNILRKLRYISKRNSLYSIFFQCQSPKTLISIKNPSSSLPDTRKNPNSDCNSHLLCKNSFISSISISSVTSSSSQSPDSMVFSRNTSSRFIYRYLISNFDSLPPHSLFRSFSVSSSDVSSSSTSLETRVSIEEFDFEKSRSCDSDGPQSSRSHRARVHHRKLNVNPQKMVEIIGLIKRGENGLESKLNQMDVRLSLASIREIFQVLNSDGVSALPFFNWVRETHPNTDRNSEICSMIINNLIRLENYEKMLILLKDFKSKQICLTEKAFGSLLIYSSNGVSIRDSIKRVIELLNKAGGSCRSSGIHSLIKMLCISNSFDLAIFVMGETVKKTSYYNVLIWAKCQHGDFQEARDLIEEMRSFSCHPNANTYNYLLGSLCQNGKTAEACKLLEEMQEQGYLPDAVTFEILIYYSCRLGRSDFATKFLNQMMSSGLEPRLTTHAAFIKGYFNSKQYQEAHKYVVDMGVKFKCSSNTNYSLLASLHQKEGSVVKALEVLVEMIKKDIKPNFPVYMRVLKDLHKSGNGHLAADLKSRFSRFHSSMGTE</sequence>
<reference evidence="4 5" key="1">
    <citation type="submission" date="2020-04" db="EMBL/GenBank/DDBJ databases">
        <title>Plant Genome Project.</title>
        <authorList>
            <person name="Zhang R.-G."/>
        </authorList>
    </citation>
    <scope>NUCLEOTIDE SEQUENCE [LARGE SCALE GENOMIC DNA]</scope>
    <source>
        <strain evidence="4">YNK0</strain>
        <tissue evidence="4">Leaf</tissue>
    </source>
</reference>
<keyword evidence="5" id="KW-1185">Reference proteome</keyword>
<evidence type="ECO:0000256" key="1">
    <source>
        <dbReference type="ARBA" id="ARBA00007626"/>
    </source>
</evidence>